<dbReference type="PANTHER" id="PTHR43353:SF5">
    <property type="entry name" value="SUCCINATE-SEMIALDEHYDE DEHYDROGENASE, MITOCHONDRIAL"/>
    <property type="match status" value="1"/>
</dbReference>
<dbReference type="Pfam" id="PF00171">
    <property type="entry name" value="Aldedh"/>
    <property type="match status" value="1"/>
</dbReference>
<organism evidence="3 4">
    <name type="scientific">Streptacidiphilus alkalitolerans</name>
    <dbReference type="NCBI Taxonomy" id="3342712"/>
    <lineage>
        <taxon>Bacteria</taxon>
        <taxon>Bacillati</taxon>
        <taxon>Actinomycetota</taxon>
        <taxon>Actinomycetes</taxon>
        <taxon>Kitasatosporales</taxon>
        <taxon>Streptomycetaceae</taxon>
        <taxon>Streptacidiphilus</taxon>
    </lineage>
</organism>
<dbReference type="InterPro" id="IPR015590">
    <property type="entry name" value="Aldehyde_DH_dom"/>
</dbReference>
<evidence type="ECO:0000313" key="3">
    <source>
        <dbReference type="EMBL" id="MFC1408475.1"/>
    </source>
</evidence>
<evidence type="ECO:0000313" key="4">
    <source>
        <dbReference type="Proteomes" id="UP001592582"/>
    </source>
</evidence>
<evidence type="ECO:0000259" key="2">
    <source>
        <dbReference type="Pfam" id="PF00171"/>
    </source>
</evidence>
<dbReference type="Proteomes" id="UP001592582">
    <property type="component" value="Unassembled WGS sequence"/>
</dbReference>
<dbReference type="SUPFAM" id="SSF53720">
    <property type="entry name" value="ALDH-like"/>
    <property type="match status" value="1"/>
</dbReference>
<dbReference type="PANTHER" id="PTHR43353">
    <property type="entry name" value="SUCCINATE-SEMIALDEHYDE DEHYDROGENASE, MITOCHONDRIAL"/>
    <property type="match status" value="1"/>
</dbReference>
<comment type="caution">
    <text evidence="3">The sequence shown here is derived from an EMBL/GenBank/DDBJ whole genome shotgun (WGS) entry which is preliminary data.</text>
</comment>
<sequence>MAHRLEQARHWINGEWADVQSPGSPSINPATGETIGSFTDGDRAAAQSAIDAAVHAFETSGWRDDAMLRATALHHLADAYEARTGELVDTLCLENGKLRGEAGYEVHFIPRALRFAAGLALQSFGRVTTANPGQQTMSIRQPIGVAGIITPWNSPAYLSIRSVAPALAAGCSVVLKMPAQAAHTARVMSEILASVAELPRGLVNIFIESGSEGAALLVSSPQVPTISYTGSTAVGRVILGNAAPLLKRVGLELGGKTPHLVFADADLDVALETVIASCTVFAGQFCMTGSRILLQDEIADTFLDRLSQRLSQVKPGPAADSESQIGPLIDKAAVARVDALVEDAIAAGAKPLVRGGPATDPALAGGAFYHPTLLEVTDTSLPIVQQEVFGPVQVAERFSTEDEAVALANATEYGLSACVWSRDADRSVRVARRLDAGLISVNSWANLAVETEEGGWKSSGLGRLGGVASLDDFTEYKQITQTYG</sequence>
<dbReference type="Gene3D" id="3.40.309.10">
    <property type="entry name" value="Aldehyde Dehydrogenase, Chain A, domain 2"/>
    <property type="match status" value="1"/>
</dbReference>
<reference evidence="3 4" key="1">
    <citation type="submission" date="2024-09" db="EMBL/GenBank/DDBJ databases">
        <authorList>
            <person name="Lee S.D."/>
        </authorList>
    </citation>
    <scope>NUCLEOTIDE SEQUENCE [LARGE SCALE GENOMIC DNA]</scope>
    <source>
        <strain evidence="3 4">N1-1</strain>
    </source>
</reference>
<gene>
    <name evidence="3" type="ORF">ACEZDG_04205</name>
</gene>
<dbReference type="InterPro" id="IPR016163">
    <property type="entry name" value="Ald_DH_C"/>
</dbReference>
<dbReference type="EMBL" id="JBHEZX010000002">
    <property type="protein sequence ID" value="MFC1408475.1"/>
    <property type="molecule type" value="Genomic_DNA"/>
</dbReference>
<proteinExistence type="predicted"/>
<keyword evidence="1" id="KW-0560">Oxidoreductase</keyword>
<protein>
    <submittedName>
        <fullName evidence="3">Aldehyde dehydrogenase family protein</fullName>
    </submittedName>
</protein>
<feature type="domain" description="Aldehyde dehydrogenase" evidence="2">
    <location>
        <begin position="18"/>
        <end position="479"/>
    </location>
</feature>
<name>A0ABV6V435_9ACTN</name>
<evidence type="ECO:0000256" key="1">
    <source>
        <dbReference type="ARBA" id="ARBA00023002"/>
    </source>
</evidence>
<accession>A0ABV6V435</accession>
<dbReference type="InterPro" id="IPR016161">
    <property type="entry name" value="Ald_DH/histidinol_DH"/>
</dbReference>
<dbReference type="InterPro" id="IPR050740">
    <property type="entry name" value="Aldehyde_DH_Superfamily"/>
</dbReference>
<dbReference type="InterPro" id="IPR016162">
    <property type="entry name" value="Ald_DH_N"/>
</dbReference>
<dbReference type="Gene3D" id="3.40.605.10">
    <property type="entry name" value="Aldehyde Dehydrogenase, Chain A, domain 1"/>
    <property type="match status" value="1"/>
</dbReference>
<keyword evidence="4" id="KW-1185">Reference proteome</keyword>
<dbReference type="RefSeq" id="WP_380502388.1">
    <property type="nucleotide sequence ID" value="NZ_JBHEZX010000002.1"/>
</dbReference>